<dbReference type="OrthoDB" id="9791143at2"/>
<evidence type="ECO:0000313" key="5">
    <source>
        <dbReference type="EMBL" id="QEK13438.1"/>
    </source>
</evidence>
<evidence type="ECO:0000256" key="2">
    <source>
        <dbReference type="ARBA" id="ARBA00023125"/>
    </source>
</evidence>
<dbReference type="GO" id="GO:0003677">
    <property type="term" value="F:DNA binding"/>
    <property type="evidence" value="ECO:0007669"/>
    <property type="project" value="UniProtKB-KW"/>
</dbReference>
<dbReference type="InterPro" id="IPR002577">
    <property type="entry name" value="HTH_HxlR"/>
</dbReference>
<dbReference type="KEGG" id="crs:FQB35_14855"/>
<evidence type="ECO:0000256" key="3">
    <source>
        <dbReference type="ARBA" id="ARBA00023163"/>
    </source>
</evidence>
<proteinExistence type="predicted"/>
<dbReference type="AlphaFoldDB" id="A0A5C0SJS9"/>
<dbReference type="SUPFAM" id="SSF46785">
    <property type="entry name" value="Winged helix' DNA-binding domain"/>
    <property type="match status" value="1"/>
</dbReference>
<dbReference type="Proteomes" id="UP000324646">
    <property type="component" value="Chromosome"/>
</dbReference>
<dbReference type="InterPro" id="IPR036390">
    <property type="entry name" value="WH_DNA-bd_sf"/>
</dbReference>
<dbReference type="PANTHER" id="PTHR33204:SF29">
    <property type="entry name" value="TRANSCRIPTIONAL REGULATOR"/>
    <property type="match status" value="1"/>
</dbReference>
<reference evidence="5 6" key="1">
    <citation type="submission" date="2019-07" db="EMBL/GenBank/DDBJ databases">
        <title>Complete genome of Crassaminicella thermophila SY095.</title>
        <authorList>
            <person name="Li X."/>
        </authorList>
    </citation>
    <scope>NUCLEOTIDE SEQUENCE [LARGE SCALE GENOMIC DNA]</scope>
    <source>
        <strain evidence="5 6">SY095</strain>
    </source>
</reference>
<dbReference type="Gene3D" id="1.10.10.10">
    <property type="entry name" value="Winged helix-like DNA-binding domain superfamily/Winged helix DNA-binding domain"/>
    <property type="match status" value="1"/>
</dbReference>
<keyword evidence="6" id="KW-1185">Reference proteome</keyword>
<evidence type="ECO:0000256" key="1">
    <source>
        <dbReference type="ARBA" id="ARBA00023015"/>
    </source>
</evidence>
<feature type="domain" description="HTH hxlR-type" evidence="4">
    <location>
        <begin position="16"/>
        <end position="115"/>
    </location>
</feature>
<dbReference type="InterPro" id="IPR036388">
    <property type="entry name" value="WH-like_DNA-bd_sf"/>
</dbReference>
<dbReference type="EMBL" id="CP042243">
    <property type="protein sequence ID" value="QEK13438.1"/>
    <property type="molecule type" value="Genomic_DNA"/>
</dbReference>
<keyword evidence="2" id="KW-0238">DNA-binding</keyword>
<keyword evidence="3" id="KW-0804">Transcription</keyword>
<dbReference type="PROSITE" id="PS51118">
    <property type="entry name" value="HTH_HXLR"/>
    <property type="match status" value="1"/>
</dbReference>
<evidence type="ECO:0000259" key="4">
    <source>
        <dbReference type="PROSITE" id="PS51118"/>
    </source>
</evidence>
<name>A0A5C0SJS9_CRATE</name>
<dbReference type="RefSeq" id="WP_148810610.1">
    <property type="nucleotide sequence ID" value="NZ_CP042243.1"/>
</dbReference>
<dbReference type="Pfam" id="PF01638">
    <property type="entry name" value="HxlR"/>
    <property type="match status" value="1"/>
</dbReference>
<dbReference type="PANTHER" id="PTHR33204">
    <property type="entry name" value="TRANSCRIPTIONAL REGULATOR, MARR FAMILY"/>
    <property type="match status" value="1"/>
</dbReference>
<keyword evidence="1" id="KW-0805">Transcription regulation</keyword>
<sequence>MPKSRTNKVSCSNYRCEIEITLELISGKWKALILWNLGKHKVIRFNEFRRIIPEITQKMLTQQLRCLEENGLIHRKVYNQIPPMVEYSLSTEGKKLIPILEQMDSWGKDYVTNYQKQNSIKKGTK</sequence>
<gene>
    <name evidence="5" type="ORF">FQB35_14855</name>
</gene>
<accession>A0A5C0SJS9</accession>
<protein>
    <submittedName>
        <fullName evidence="5">Helix-turn-helix transcriptional regulator</fullName>
    </submittedName>
</protein>
<evidence type="ECO:0000313" key="6">
    <source>
        <dbReference type="Proteomes" id="UP000324646"/>
    </source>
</evidence>
<organism evidence="5 6">
    <name type="scientific">Crassaminicella thermophila</name>
    <dbReference type="NCBI Taxonomy" id="2599308"/>
    <lineage>
        <taxon>Bacteria</taxon>
        <taxon>Bacillati</taxon>
        <taxon>Bacillota</taxon>
        <taxon>Clostridia</taxon>
        <taxon>Eubacteriales</taxon>
        <taxon>Clostridiaceae</taxon>
        <taxon>Crassaminicella</taxon>
    </lineage>
</organism>